<name>A0A4V6RXN8_9BACI</name>
<evidence type="ECO:0000313" key="2">
    <source>
        <dbReference type="Proteomes" id="UP000310334"/>
    </source>
</evidence>
<dbReference type="EMBL" id="SSNT01000002">
    <property type="protein sequence ID" value="THF82307.1"/>
    <property type="molecule type" value="Genomic_DNA"/>
</dbReference>
<keyword evidence="2" id="KW-1185">Reference proteome</keyword>
<dbReference type="Proteomes" id="UP000310334">
    <property type="component" value="Unassembled WGS sequence"/>
</dbReference>
<accession>A0A4V6RXN8</accession>
<proteinExistence type="predicted"/>
<gene>
    <name evidence="1" type="ORF">E6W99_02415</name>
</gene>
<sequence>MRFYGAILYYFPNLEERKNKIYELSGKPVSYDGLAKTITAVTGKEETVQHVDDATYTGY</sequence>
<reference evidence="1 2" key="1">
    <citation type="submission" date="2019-04" db="EMBL/GenBank/DDBJ databases">
        <title>Bacillus sediminilitoris sp. nov., isolated from a tidal flat sediment on the East China Sea.</title>
        <authorList>
            <person name="Wei Y."/>
            <person name="Mao H."/>
            <person name="Fang J."/>
        </authorList>
    </citation>
    <scope>NUCLEOTIDE SEQUENCE [LARGE SCALE GENOMIC DNA]</scope>
    <source>
        <strain evidence="1 2">DSL-17</strain>
    </source>
</reference>
<comment type="caution">
    <text evidence="1">The sequence shown here is derived from an EMBL/GenBank/DDBJ whole genome shotgun (WGS) entry which is preliminary data.</text>
</comment>
<dbReference type="AlphaFoldDB" id="A0A4V6RXN8"/>
<protein>
    <submittedName>
        <fullName evidence="1">Uncharacterized protein</fullName>
    </submittedName>
</protein>
<dbReference type="RefSeq" id="WP_155443860.1">
    <property type="nucleotide sequence ID" value="NZ_CP046266.1"/>
</dbReference>
<organism evidence="1 2">
    <name type="scientific">Metabacillus sediminilitoris</name>
    <dbReference type="NCBI Taxonomy" id="2567941"/>
    <lineage>
        <taxon>Bacteria</taxon>
        <taxon>Bacillati</taxon>
        <taxon>Bacillota</taxon>
        <taxon>Bacilli</taxon>
        <taxon>Bacillales</taxon>
        <taxon>Bacillaceae</taxon>
        <taxon>Metabacillus</taxon>
    </lineage>
</organism>
<evidence type="ECO:0000313" key="1">
    <source>
        <dbReference type="EMBL" id="THF82307.1"/>
    </source>
</evidence>